<evidence type="ECO:0000313" key="2">
    <source>
        <dbReference type="Proteomes" id="UP001139981"/>
    </source>
</evidence>
<organism evidence="1 2">
    <name type="scientific">Coemansia aciculifera</name>
    <dbReference type="NCBI Taxonomy" id="417176"/>
    <lineage>
        <taxon>Eukaryota</taxon>
        <taxon>Fungi</taxon>
        <taxon>Fungi incertae sedis</taxon>
        <taxon>Zoopagomycota</taxon>
        <taxon>Kickxellomycotina</taxon>
        <taxon>Kickxellomycetes</taxon>
        <taxon>Kickxellales</taxon>
        <taxon>Kickxellaceae</taxon>
        <taxon>Coemansia</taxon>
    </lineage>
</organism>
<dbReference type="Proteomes" id="UP001139981">
    <property type="component" value="Unassembled WGS sequence"/>
</dbReference>
<feature type="non-terminal residue" evidence="1">
    <location>
        <position position="92"/>
    </location>
</feature>
<dbReference type="EMBL" id="JANBVB010001524">
    <property type="protein sequence ID" value="KAJ2890066.1"/>
    <property type="molecule type" value="Genomic_DNA"/>
</dbReference>
<protein>
    <submittedName>
        <fullName evidence="1">Uncharacterized protein</fullName>
    </submittedName>
</protein>
<sequence length="92" mass="10684">MSGFTTIDSYESFVDNVISMKKDIVVYTRDVSRFGEWVKLFNPFEGYQVALVDLASDMFTVQETQAEIRFGREQMFIVHNSEKNENDSVPEE</sequence>
<reference evidence="1" key="1">
    <citation type="submission" date="2022-07" db="EMBL/GenBank/DDBJ databases">
        <title>Phylogenomic reconstructions and comparative analyses of Kickxellomycotina fungi.</title>
        <authorList>
            <person name="Reynolds N.K."/>
            <person name="Stajich J.E."/>
            <person name="Barry K."/>
            <person name="Grigoriev I.V."/>
            <person name="Crous P."/>
            <person name="Smith M.E."/>
        </authorList>
    </citation>
    <scope>NUCLEOTIDE SEQUENCE</scope>
    <source>
        <strain evidence="1">CBS 190363</strain>
    </source>
</reference>
<proteinExistence type="predicted"/>
<name>A0ACC1LY75_9FUNG</name>
<comment type="caution">
    <text evidence="1">The sequence shown here is derived from an EMBL/GenBank/DDBJ whole genome shotgun (WGS) entry which is preliminary data.</text>
</comment>
<keyword evidence="2" id="KW-1185">Reference proteome</keyword>
<gene>
    <name evidence="1" type="ORF">IWW38_004336</name>
</gene>
<evidence type="ECO:0000313" key="1">
    <source>
        <dbReference type="EMBL" id="KAJ2890066.1"/>
    </source>
</evidence>
<accession>A0ACC1LY75</accession>